<proteinExistence type="predicted"/>
<gene>
    <name evidence="2" type="ORF">PFR002_LOCUS2534</name>
</gene>
<dbReference type="Proteomes" id="UP001159659">
    <property type="component" value="Unassembled WGS sequence"/>
</dbReference>
<dbReference type="AlphaFoldDB" id="A0AAV0T0L2"/>
<feature type="region of interest" description="Disordered" evidence="1">
    <location>
        <begin position="1"/>
        <end position="107"/>
    </location>
</feature>
<evidence type="ECO:0000313" key="2">
    <source>
        <dbReference type="EMBL" id="CAI5712292.1"/>
    </source>
</evidence>
<protein>
    <submittedName>
        <fullName evidence="2">Uncharacterized protein</fullName>
    </submittedName>
</protein>
<evidence type="ECO:0000256" key="1">
    <source>
        <dbReference type="SAM" id="MobiDB-lite"/>
    </source>
</evidence>
<comment type="caution">
    <text evidence="2">The sequence shown here is derived from an EMBL/GenBank/DDBJ whole genome shotgun (WGS) entry which is preliminary data.</text>
</comment>
<feature type="compositionally biased region" description="Polar residues" evidence="1">
    <location>
        <begin position="21"/>
        <end position="36"/>
    </location>
</feature>
<organism evidence="2 3">
    <name type="scientific">Peronospora farinosa</name>
    <dbReference type="NCBI Taxonomy" id="134698"/>
    <lineage>
        <taxon>Eukaryota</taxon>
        <taxon>Sar</taxon>
        <taxon>Stramenopiles</taxon>
        <taxon>Oomycota</taxon>
        <taxon>Peronosporomycetes</taxon>
        <taxon>Peronosporales</taxon>
        <taxon>Peronosporaceae</taxon>
        <taxon>Peronospora</taxon>
    </lineage>
</organism>
<evidence type="ECO:0000313" key="3">
    <source>
        <dbReference type="Proteomes" id="UP001159659"/>
    </source>
</evidence>
<feature type="compositionally biased region" description="Polar residues" evidence="1">
    <location>
        <begin position="86"/>
        <end position="95"/>
    </location>
</feature>
<sequence length="107" mass="12341">MRLWNAAAGPNTKDEALARQSARSTSQYYQPSQQAPTPLFYDYARLQPQQQQRPFAQYQQTQDPTQRPLYDNGSASSAPRRPYGGTFNQPQQHHPSQPRKFYHYPGV</sequence>
<name>A0AAV0T0L2_9STRA</name>
<accession>A0AAV0T0L2</accession>
<dbReference type="EMBL" id="CANTFK010000286">
    <property type="protein sequence ID" value="CAI5712292.1"/>
    <property type="molecule type" value="Genomic_DNA"/>
</dbReference>
<feature type="compositionally biased region" description="Low complexity" evidence="1">
    <location>
        <begin position="43"/>
        <end position="62"/>
    </location>
</feature>
<reference evidence="2" key="1">
    <citation type="submission" date="2022-12" db="EMBL/GenBank/DDBJ databases">
        <authorList>
            <person name="Webb A."/>
        </authorList>
    </citation>
    <scope>NUCLEOTIDE SEQUENCE</scope>
    <source>
        <strain evidence="2">Pf2</strain>
    </source>
</reference>
<feature type="compositionally biased region" description="Basic residues" evidence="1">
    <location>
        <begin position="96"/>
        <end position="107"/>
    </location>
</feature>